<dbReference type="Proteomes" id="UP001500540">
    <property type="component" value="Unassembled WGS sequence"/>
</dbReference>
<evidence type="ECO:0000313" key="2">
    <source>
        <dbReference type="Proteomes" id="UP001500540"/>
    </source>
</evidence>
<keyword evidence="2" id="KW-1185">Reference proteome</keyword>
<dbReference type="PANTHER" id="PTHR34598">
    <property type="entry name" value="BLL6449 PROTEIN"/>
    <property type="match status" value="1"/>
</dbReference>
<organism evidence="1 2">
    <name type="scientific">Microbacterium kribbense</name>
    <dbReference type="NCBI Taxonomy" id="433645"/>
    <lineage>
        <taxon>Bacteria</taxon>
        <taxon>Bacillati</taxon>
        <taxon>Actinomycetota</taxon>
        <taxon>Actinomycetes</taxon>
        <taxon>Micrococcales</taxon>
        <taxon>Microbacteriaceae</taxon>
        <taxon>Microbacterium</taxon>
    </lineage>
</organism>
<dbReference type="InterPro" id="IPR044053">
    <property type="entry name" value="AsaB-like"/>
</dbReference>
<dbReference type="NCBIfam" id="NF041278">
    <property type="entry name" value="CmcJ_NvfI_EfuI"/>
    <property type="match status" value="1"/>
</dbReference>
<comment type="caution">
    <text evidence="1">The sequence shown here is derived from an EMBL/GenBank/DDBJ whole genome shotgun (WGS) entry which is preliminary data.</text>
</comment>
<proteinExistence type="predicted"/>
<reference evidence="2" key="1">
    <citation type="journal article" date="2019" name="Int. J. Syst. Evol. Microbiol.">
        <title>The Global Catalogue of Microorganisms (GCM) 10K type strain sequencing project: providing services to taxonomists for standard genome sequencing and annotation.</title>
        <authorList>
            <consortium name="The Broad Institute Genomics Platform"/>
            <consortium name="The Broad Institute Genome Sequencing Center for Infectious Disease"/>
            <person name="Wu L."/>
            <person name="Ma J."/>
        </authorList>
    </citation>
    <scope>NUCLEOTIDE SEQUENCE [LARGE SCALE GENOMIC DNA]</scope>
    <source>
        <strain evidence="2">JCM 16950</strain>
    </source>
</reference>
<name>A0ABP7GP99_9MICO</name>
<gene>
    <name evidence="1" type="ORF">GCM10022240_17920</name>
</gene>
<dbReference type="RefSeq" id="WP_344782721.1">
    <property type="nucleotide sequence ID" value="NZ_BAABAF010000006.1"/>
</dbReference>
<accession>A0ABP7GP99</accession>
<sequence>MRTDRPTTVPALPGVINYLSDDVVGDVRRESDTSGEGGSYAAYALQMYDARAVHRPFSVEQNGFELVHWPSAVRDFADPDEIDRVYTREVEEFVAARLGAAHVALLGACLEDAAEMEKGGAHDLPVAHVELTAEDALEQARRVFAVRFPSEAGFRRAVTTVCWRPITPAPQDWPLALCDYRSVPDADGVPGRAGKTVWVDPGDVDAASARDTRFRFRSTHRWWVYPDMTPDEVLFFVVHDSDHSRPWRVMRTTFLDAQAQPAVSRQSLEFRSIAYFR</sequence>
<protein>
    <submittedName>
        <fullName evidence="1">CmcJ/NvfI family oxidoreductase</fullName>
    </submittedName>
</protein>
<dbReference type="EMBL" id="BAABAF010000006">
    <property type="protein sequence ID" value="GAA3765848.1"/>
    <property type="molecule type" value="Genomic_DNA"/>
</dbReference>
<dbReference type="PANTHER" id="PTHR34598:SF3">
    <property type="entry name" value="OXIDOREDUCTASE AN1597"/>
    <property type="match status" value="1"/>
</dbReference>
<evidence type="ECO:0000313" key="1">
    <source>
        <dbReference type="EMBL" id="GAA3765848.1"/>
    </source>
</evidence>